<dbReference type="InterPro" id="IPR002316">
    <property type="entry name" value="Pro-tRNA-ligase_IIa"/>
</dbReference>
<accession>A0ABS2DPM5</accession>
<keyword evidence="13" id="KW-1185">Reference proteome</keyword>
<dbReference type="InterPro" id="IPR006195">
    <property type="entry name" value="aa-tRNA-synth_II"/>
</dbReference>
<comment type="function">
    <text evidence="10">Catalyzes the attachment of proline to tRNA(Pro) in a two-step reaction: proline is first activated by ATP to form Pro-AMP and then transferred to the acceptor end of tRNA(Pro). As ProRS can inadvertently accommodate and process non-cognate amino acids such as alanine and cysteine, to avoid such errors it has two additional distinct editing activities against alanine. One activity is designated as 'pretransfer' editing and involves the tRNA(Pro)-independent hydrolysis of activated Ala-AMP. The other activity is designated 'posttransfer' editing and involves deacylation of mischarged Ala-tRNA(Pro). The misacylated Cys-tRNA(Pro) is not edited by ProRS.</text>
</comment>
<evidence type="ECO:0000313" key="13">
    <source>
        <dbReference type="Proteomes" id="UP000715095"/>
    </source>
</evidence>
<dbReference type="PIRSF" id="PIRSF001535">
    <property type="entry name" value="ProRS_1"/>
    <property type="match status" value="1"/>
</dbReference>
<dbReference type="Pfam" id="PF00587">
    <property type="entry name" value="tRNA-synt_2b"/>
    <property type="match status" value="1"/>
</dbReference>
<dbReference type="InterPro" id="IPR004500">
    <property type="entry name" value="Pro-tRNA-synth_IIa_bac-type"/>
</dbReference>
<keyword evidence="4 10" id="KW-0436">Ligase</keyword>
<dbReference type="PROSITE" id="PS50862">
    <property type="entry name" value="AA_TRNA_LIGASE_II"/>
    <property type="match status" value="1"/>
</dbReference>
<evidence type="ECO:0000256" key="2">
    <source>
        <dbReference type="ARBA" id="ARBA00011738"/>
    </source>
</evidence>
<dbReference type="Gene3D" id="3.40.50.800">
    <property type="entry name" value="Anticodon-binding domain"/>
    <property type="match status" value="1"/>
</dbReference>
<dbReference type="EC" id="6.1.1.15" evidence="10"/>
<dbReference type="InterPro" id="IPR033730">
    <property type="entry name" value="ProRS_core_prok"/>
</dbReference>
<keyword evidence="6 10" id="KW-0067">ATP-binding</keyword>
<comment type="subcellular location">
    <subcellularLocation>
        <location evidence="1 10">Cytoplasm</location>
    </subcellularLocation>
</comment>
<dbReference type="PANTHER" id="PTHR42753">
    <property type="entry name" value="MITOCHONDRIAL RIBOSOME PROTEIN L39/PROLYL-TRNA LIGASE FAMILY MEMBER"/>
    <property type="match status" value="1"/>
</dbReference>
<reference evidence="12 13" key="1">
    <citation type="journal article" date="2021" name="Sci. Rep.">
        <title>The distribution of antibiotic resistance genes in chicken gut microbiota commensals.</title>
        <authorList>
            <person name="Juricova H."/>
            <person name="Matiasovicova J."/>
            <person name="Kubasova T."/>
            <person name="Cejkova D."/>
            <person name="Rychlik I."/>
        </authorList>
    </citation>
    <scope>NUCLEOTIDE SEQUENCE [LARGE SCALE GENOMIC DNA]</scope>
    <source>
        <strain evidence="12 13">An829</strain>
    </source>
</reference>
<dbReference type="PANTHER" id="PTHR42753:SF2">
    <property type="entry name" value="PROLINE--TRNA LIGASE"/>
    <property type="match status" value="1"/>
</dbReference>
<dbReference type="InterPro" id="IPR045864">
    <property type="entry name" value="aa-tRNA-synth_II/BPL/LPL"/>
</dbReference>
<sequence length="584" mass="65295">MRARSFFISTLKEAPADADVVSQQYMIRAGMIKKLAAGVYTYMPMGLRVIRKIEGIIREEMNRAGAVELLMPIVQPAELWMETGRWEKYGPELLRIKDRHDRDFVIQPTSEEVVTDVARQEIKSWRQLPVNFWHIQTKFRDERRPRFGVMRGREFTMKDAYSFDRDEAGAGVSYQKMYDAYQRIFSRIGLLFRAVRADTGAIGGSRSHEFQVIANAGEDVIAYCPDSDYAANIELAEAQSVLGGRGEAKETLEKRATPGQEKCELVSEYLGIDFLKCIKSVVLAADRTNEKGEPLPAKIVLVLLRADHELNEVKAGHIPELKDGFRFATDEEILAAFGSKPGYLGPIGAREDVAIYADLTAADMTDFCCGANEEGYHYTGANFGRDLPEPVKMDLRNVVEGDASPDGKGTLKLQRGIEVGHVFFLGTRYSEPMQATFLDENGKPQPIQMGCYGIGVTRVAGAAIEQCHDDKGIIWPESIAPFEVVICPMNYSKSEEVKKTADALYESLKAEGVDVILDDRDMRPGVMFADWELIGVPHRIVIGDRGLKNGEVEYADRRNLAEKTMVKTEEAVAFVKSRLKKFAA</sequence>
<dbReference type="InterPro" id="IPR004154">
    <property type="entry name" value="Anticodon-bd"/>
</dbReference>
<proteinExistence type="inferred from homology"/>
<evidence type="ECO:0000256" key="10">
    <source>
        <dbReference type="HAMAP-Rule" id="MF_01569"/>
    </source>
</evidence>
<dbReference type="InterPro" id="IPR036621">
    <property type="entry name" value="Anticodon-bd_dom_sf"/>
</dbReference>
<organism evidence="12 13">
    <name type="scientific">Sutterella massiliensis</name>
    <dbReference type="NCBI Taxonomy" id="1816689"/>
    <lineage>
        <taxon>Bacteria</taxon>
        <taxon>Pseudomonadati</taxon>
        <taxon>Pseudomonadota</taxon>
        <taxon>Betaproteobacteria</taxon>
        <taxon>Burkholderiales</taxon>
        <taxon>Sutterellaceae</taxon>
        <taxon>Sutterella</taxon>
    </lineage>
</organism>
<dbReference type="InterPro" id="IPR023717">
    <property type="entry name" value="Pro-tRNA-Synthase_IIa_type1"/>
</dbReference>
<dbReference type="CDD" id="cd04334">
    <property type="entry name" value="ProRS-INS"/>
    <property type="match status" value="1"/>
</dbReference>
<comment type="subunit">
    <text evidence="2 10">Homodimer.</text>
</comment>
<evidence type="ECO:0000313" key="12">
    <source>
        <dbReference type="EMBL" id="MBM6703308.1"/>
    </source>
</evidence>
<comment type="similarity">
    <text evidence="10">Belongs to the class-II aminoacyl-tRNA synthetase family. ProS type 1 subfamily.</text>
</comment>
<dbReference type="Pfam" id="PF04073">
    <property type="entry name" value="tRNA_edit"/>
    <property type="match status" value="1"/>
</dbReference>
<dbReference type="SUPFAM" id="SSF52954">
    <property type="entry name" value="Class II aaRS ABD-related"/>
    <property type="match status" value="1"/>
</dbReference>
<comment type="caution">
    <text evidence="12">The sequence shown here is derived from an EMBL/GenBank/DDBJ whole genome shotgun (WGS) entry which is preliminary data.</text>
</comment>
<dbReference type="EMBL" id="JACJJC010000002">
    <property type="protein sequence ID" value="MBM6703308.1"/>
    <property type="molecule type" value="Genomic_DNA"/>
</dbReference>
<dbReference type="Proteomes" id="UP000715095">
    <property type="component" value="Unassembled WGS sequence"/>
</dbReference>
<evidence type="ECO:0000256" key="4">
    <source>
        <dbReference type="ARBA" id="ARBA00022598"/>
    </source>
</evidence>
<evidence type="ECO:0000259" key="11">
    <source>
        <dbReference type="PROSITE" id="PS50862"/>
    </source>
</evidence>
<dbReference type="SUPFAM" id="SSF55826">
    <property type="entry name" value="YbaK/ProRS associated domain"/>
    <property type="match status" value="1"/>
</dbReference>
<dbReference type="Gene3D" id="3.30.930.10">
    <property type="entry name" value="Bira Bifunctional Protein, Domain 2"/>
    <property type="match status" value="2"/>
</dbReference>
<dbReference type="InterPro" id="IPR050062">
    <property type="entry name" value="Pro-tRNA_synthetase"/>
</dbReference>
<dbReference type="Pfam" id="PF03129">
    <property type="entry name" value="HGTP_anticodon"/>
    <property type="match status" value="1"/>
</dbReference>
<dbReference type="InterPro" id="IPR007214">
    <property type="entry name" value="YbaK/aa-tRNA-synth-assoc-dom"/>
</dbReference>
<feature type="domain" description="Aminoacyl-transfer RNA synthetases class-II family profile" evidence="11">
    <location>
        <begin position="38"/>
        <end position="476"/>
    </location>
</feature>
<dbReference type="Gene3D" id="3.90.960.10">
    <property type="entry name" value="YbaK/aminoacyl-tRNA synthetase-associated domain"/>
    <property type="match status" value="1"/>
</dbReference>
<gene>
    <name evidence="10" type="primary">proS</name>
    <name evidence="12" type="ORF">H6A60_02140</name>
</gene>
<keyword evidence="5 10" id="KW-0547">Nucleotide-binding</keyword>
<dbReference type="InterPro" id="IPR044140">
    <property type="entry name" value="ProRS_anticodon_short"/>
</dbReference>
<dbReference type="InterPro" id="IPR036754">
    <property type="entry name" value="YbaK/aa-tRNA-synt-asso_dom_sf"/>
</dbReference>
<comment type="catalytic activity">
    <reaction evidence="9 10">
        <text>tRNA(Pro) + L-proline + ATP = L-prolyl-tRNA(Pro) + AMP + diphosphate</text>
        <dbReference type="Rhea" id="RHEA:14305"/>
        <dbReference type="Rhea" id="RHEA-COMP:9700"/>
        <dbReference type="Rhea" id="RHEA-COMP:9702"/>
        <dbReference type="ChEBI" id="CHEBI:30616"/>
        <dbReference type="ChEBI" id="CHEBI:33019"/>
        <dbReference type="ChEBI" id="CHEBI:60039"/>
        <dbReference type="ChEBI" id="CHEBI:78442"/>
        <dbReference type="ChEBI" id="CHEBI:78532"/>
        <dbReference type="ChEBI" id="CHEBI:456215"/>
        <dbReference type="EC" id="6.1.1.15"/>
    </reaction>
</comment>
<dbReference type="GO" id="GO:0004827">
    <property type="term" value="F:proline-tRNA ligase activity"/>
    <property type="evidence" value="ECO:0007669"/>
    <property type="project" value="UniProtKB-EC"/>
</dbReference>
<keyword evidence="7 10" id="KW-0648">Protein biosynthesis</keyword>
<comment type="domain">
    <text evidence="10">Consists of three domains: the N-terminal catalytic domain, the editing domain and the C-terminal anticodon-binding domain.</text>
</comment>
<dbReference type="RefSeq" id="WP_205101776.1">
    <property type="nucleotide sequence ID" value="NZ_JACJJC010000002.1"/>
</dbReference>
<dbReference type="InterPro" id="IPR002314">
    <property type="entry name" value="aa-tRNA-synt_IIb"/>
</dbReference>
<evidence type="ECO:0000256" key="5">
    <source>
        <dbReference type="ARBA" id="ARBA00022741"/>
    </source>
</evidence>
<keyword evidence="8 10" id="KW-0030">Aminoacyl-tRNA synthetase</keyword>
<dbReference type="HAMAP" id="MF_01569">
    <property type="entry name" value="Pro_tRNA_synth_type1"/>
    <property type="match status" value="1"/>
</dbReference>
<evidence type="ECO:0000256" key="7">
    <source>
        <dbReference type="ARBA" id="ARBA00022917"/>
    </source>
</evidence>
<dbReference type="PRINTS" id="PR01046">
    <property type="entry name" value="TRNASYNTHPRO"/>
</dbReference>
<evidence type="ECO:0000256" key="1">
    <source>
        <dbReference type="ARBA" id="ARBA00004496"/>
    </source>
</evidence>
<evidence type="ECO:0000256" key="3">
    <source>
        <dbReference type="ARBA" id="ARBA00022490"/>
    </source>
</evidence>
<dbReference type="CDD" id="cd00779">
    <property type="entry name" value="ProRS_core_prok"/>
    <property type="match status" value="1"/>
</dbReference>
<dbReference type="SUPFAM" id="SSF55681">
    <property type="entry name" value="Class II aaRS and biotin synthetases"/>
    <property type="match status" value="1"/>
</dbReference>
<keyword evidence="3 10" id="KW-0963">Cytoplasm</keyword>
<evidence type="ECO:0000256" key="9">
    <source>
        <dbReference type="ARBA" id="ARBA00047671"/>
    </source>
</evidence>
<protein>
    <recommendedName>
        <fullName evidence="10">Proline--tRNA ligase</fullName>
        <ecNumber evidence="10">6.1.1.15</ecNumber>
    </recommendedName>
    <alternativeName>
        <fullName evidence="10">Prolyl-tRNA synthetase</fullName>
        <shortName evidence="10">ProRS</shortName>
    </alternativeName>
</protein>
<evidence type="ECO:0000256" key="8">
    <source>
        <dbReference type="ARBA" id="ARBA00023146"/>
    </source>
</evidence>
<dbReference type="NCBIfam" id="TIGR00409">
    <property type="entry name" value="proS_fam_II"/>
    <property type="match status" value="1"/>
</dbReference>
<name>A0ABS2DPM5_9BURK</name>
<dbReference type="CDD" id="cd00861">
    <property type="entry name" value="ProRS_anticodon_short"/>
    <property type="match status" value="1"/>
</dbReference>
<evidence type="ECO:0000256" key="6">
    <source>
        <dbReference type="ARBA" id="ARBA00022840"/>
    </source>
</evidence>
<dbReference type="NCBIfam" id="NF006625">
    <property type="entry name" value="PRK09194.1"/>
    <property type="match status" value="1"/>
</dbReference>